<gene>
    <name evidence="1" type="ORF">GGD50_000153</name>
</gene>
<protein>
    <submittedName>
        <fullName evidence="1">Uncharacterized protein</fullName>
    </submittedName>
</protein>
<dbReference type="EMBL" id="JACHBI010000001">
    <property type="protein sequence ID" value="MBB5571577.1"/>
    <property type="molecule type" value="Genomic_DNA"/>
</dbReference>
<accession>A0A7W9CYW6</accession>
<keyword evidence="2" id="KW-1185">Reference proteome</keyword>
<name>A0A7W9CYW6_9HYPH</name>
<reference evidence="1 2" key="1">
    <citation type="submission" date="2020-08" db="EMBL/GenBank/DDBJ databases">
        <title>Genomic Encyclopedia of Type Strains, Phase IV (KMG-V): Genome sequencing to study the core and pangenomes of soil and plant-associated prokaryotes.</title>
        <authorList>
            <person name="Whitman W."/>
        </authorList>
    </citation>
    <scope>NUCLEOTIDE SEQUENCE [LARGE SCALE GENOMIC DNA]</scope>
    <source>
        <strain evidence="1 2">SEMIA 4064</strain>
    </source>
</reference>
<organism evidence="1 2">
    <name type="scientific">Rhizobium paranaense</name>
    <dbReference type="NCBI Taxonomy" id="1650438"/>
    <lineage>
        <taxon>Bacteria</taxon>
        <taxon>Pseudomonadati</taxon>
        <taxon>Pseudomonadota</taxon>
        <taxon>Alphaproteobacteria</taxon>
        <taxon>Hyphomicrobiales</taxon>
        <taxon>Rhizobiaceae</taxon>
        <taxon>Rhizobium/Agrobacterium group</taxon>
        <taxon>Rhizobium</taxon>
    </lineage>
</organism>
<sequence>MKSLKDKDRAGWAAVCSASKRALLSIYINAYNGVAAPDYAVRSNLGSNHITITRVPTFTRL</sequence>
<dbReference type="AlphaFoldDB" id="A0A7W9CYW6"/>
<comment type="caution">
    <text evidence="1">The sequence shown here is derived from an EMBL/GenBank/DDBJ whole genome shotgun (WGS) entry which is preliminary data.</text>
</comment>
<evidence type="ECO:0000313" key="1">
    <source>
        <dbReference type="EMBL" id="MBB5571577.1"/>
    </source>
</evidence>
<proteinExistence type="predicted"/>
<dbReference type="Proteomes" id="UP000549882">
    <property type="component" value="Unassembled WGS sequence"/>
</dbReference>
<evidence type="ECO:0000313" key="2">
    <source>
        <dbReference type="Proteomes" id="UP000549882"/>
    </source>
</evidence>